<accession>X0YJH9</accession>
<comment type="caution">
    <text evidence="1">The sequence shown here is derived from an EMBL/GenBank/DDBJ whole genome shotgun (WGS) entry which is preliminary data.</text>
</comment>
<proteinExistence type="predicted"/>
<gene>
    <name evidence="1" type="ORF">S01H1_83691</name>
</gene>
<organism evidence="1">
    <name type="scientific">marine sediment metagenome</name>
    <dbReference type="NCBI Taxonomy" id="412755"/>
    <lineage>
        <taxon>unclassified sequences</taxon>
        <taxon>metagenomes</taxon>
        <taxon>ecological metagenomes</taxon>
    </lineage>
</organism>
<feature type="non-terminal residue" evidence="1">
    <location>
        <position position="31"/>
    </location>
</feature>
<dbReference type="AlphaFoldDB" id="X0YJH9"/>
<reference evidence="1" key="1">
    <citation type="journal article" date="2014" name="Front. Microbiol.">
        <title>High frequency of phylogenetically diverse reductive dehalogenase-homologous genes in deep subseafloor sedimentary metagenomes.</title>
        <authorList>
            <person name="Kawai M."/>
            <person name="Futagami T."/>
            <person name="Toyoda A."/>
            <person name="Takaki Y."/>
            <person name="Nishi S."/>
            <person name="Hori S."/>
            <person name="Arai W."/>
            <person name="Tsubouchi T."/>
            <person name="Morono Y."/>
            <person name="Uchiyama I."/>
            <person name="Ito T."/>
            <person name="Fujiyama A."/>
            <person name="Inagaki F."/>
            <person name="Takami H."/>
        </authorList>
    </citation>
    <scope>NUCLEOTIDE SEQUENCE</scope>
    <source>
        <strain evidence="1">Expedition CK06-06</strain>
    </source>
</reference>
<name>X0YJH9_9ZZZZ</name>
<sequence length="31" mass="3152">MNGFLFSMAAGAMLVLAWTPVAAGVPVVNES</sequence>
<evidence type="ECO:0000313" key="1">
    <source>
        <dbReference type="EMBL" id="GAG47272.1"/>
    </source>
</evidence>
<protein>
    <submittedName>
        <fullName evidence="1">Uncharacterized protein</fullName>
    </submittedName>
</protein>
<dbReference type="EMBL" id="BARS01056951">
    <property type="protein sequence ID" value="GAG47272.1"/>
    <property type="molecule type" value="Genomic_DNA"/>
</dbReference>